<reference evidence="5 6" key="1">
    <citation type="submission" date="2019-11" db="EMBL/GenBank/DDBJ databases">
        <title>Novel species isolated from a subtropical stream in China.</title>
        <authorList>
            <person name="Lu H."/>
        </authorList>
    </citation>
    <scope>NUCLEOTIDE SEQUENCE [LARGE SCALE GENOMIC DNA]</scope>
    <source>
        <strain evidence="5 6">FT80W</strain>
    </source>
</reference>
<dbReference type="PROSITE" id="PS50887">
    <property type="entry name" value="GGDEF"/>
    <property type="match status" value="1"/>
</dbReference>
<feature type="transmembrane region" description="Helical" evidence="3">
    <location>
        <begin position="78"/>
        <end position="96"/>
    </location>
</feature>
<dbReference type="Pfam" id="PF00990">
    <property type="entry name" value="GGDEF"/>
    <property type="match status" value="1"/>
</dbReference>
<dbReference type="SUPFAM" id="SSF55073">
    <property type="entry name" value="Nucleotide cyclase"/>
    <property type="match status" value="1"/>
</dbReference>
<evidence type="ECO:0000313" key="6">
    <source>
        <dbReference type="Proteomes" id="UP000433309"/>
    </source>
</evidence>
<dbReference type="GO" id="GO:0052621">
    <property type="term" value="F:diguanylate cyclase activity"/>
    <property type="evidence" value="ECO:0007669"/>
    <property type="project" value="UniProtKB-EC"/>
</dbReference>
<keyword evidence="3" id="KW-0472">Membrane</keyword>
<dbReference type="AlphaFoldDB" id="A0A6I2L1U8"/>
<evidence type="ECO:0000313" key="5">
    <source>
        <dbReference type="EMBL" id="MRW90506.1"/>
    </source>
</evidence>
<feature type="transmembrane region" description="Helical" evidence="3">
    <location>
        <begin position="136"/>
        <end position="169"/>
    </location>
</feature>
<keyword evidence="3" id="KW-1133">Transmembrane helix</keyword>
<dbReference type="RefSeq" id="WP_154376045.1">
    <property type="nucleotide sequence ID" value="NZ_WKJK01000005.1"/>
</dbReference>
<dbReference type="PANTHER" id="PTHR45138">
    <property type="entry name" value="REGULATORY COMPONENTS OF SENSORY TRANSDUCTION SYSTEM"/>
    <property type="match status" value="1"/>
</dbReference>
<keyword evidence="6" id="KW-1185">Reference proteome</keyword>
<dbReference type="InterPro" id="IPR050469">
    <property type="entry name" value="Diguanylate_Cyclase"/>
</dbReference>
<feature type="transmembrane region" description="Helical" evidence="3">
    <location>
        <begin position="46"/>
        <end position="66"/>
    </location>
</feature>
<dbReference type="InterPro" id="IPR043128">
    <property type="entry name" value="Rev_trsase/Diguanyl_cyclase"/>
</dbReference>
<evidence type="ECO:0000256" key="3">
    <source>
        <dbReference type="SAM" id="Phobius"/>
    </source>
</evidence>
<dbReference type="PANTHER" id="PTHR45138:SF9">
    <property type="entry name" value="DIGUANYLATE CYCLASE DGCM-RELATED"/>
    <property type="match status" value="1"/>
</dbReference>
<proteinExistence type="predicted"/>
<feature type="domain" description="GGDEF" evidence="4">
    <location>
        <begin position="249"/>
        <end position="386"/>
    </location>
</feature>
<dbReference type="InterPro" id="IPR029787">
    <property type="entry name" value="Nucleotide_cyclase"/>
</dbReference>
<feature type="transmembrane region" description="Helical" evidence="3">
    <location>
        <begin position="181"/>
        <end position="201"/>
    </location>
</feature>
<comment type="catalytic activity">
    <reaction evidence="2">
        <text>2 GTP = 3',3'-c-di-GMP + 2 diphosphate</text>
        <dbReference type="Rhea" id="RHEA:24898"/>
        <dbReference type="ChEBI" id="CHEBI:33019"/>
        <dbReference type="ChEBI" id="CHEBI:37565"/>
        <dbReference type="ChEBI" id="CHEBI:58805"/>
        <dbReference type="EC" id="2.7.7.65"/>
    </reaction>
</comment>
<evidence type="ECO:0000259" key="4">
    <source>
        <dbReference type="PROSITE" id="PS50887"/>
    </source>
</evidence>
<keyword evidence="3" id="KW-0812">Transmembrane</keyword>
<protein>
    <recommendedName>
        <fullName evidence="1">diguanylate cyclase</fullName>
        <ecNumber evidence="1">2.7.7.65</ecNumber>
    </recommendedName>
</protein>
<dbReference type="GO" id="GO:1902201">
    <property type="term" value="P:negative regulation of bacterial-type flagellum-dependent cell motility"/>
    <property type="evidence" value="ECO:0007669"/>
    <property type="project" value="TreeGrafter"/>
</dbReference>
<dbReference type="GO" id="GO:0043709">
    <property type="term" value="P:cell adhesion involved in single-species biofilm formation"/>
    <property type="evidence" value="ECO:0007669"/>
    <property type="project" value="TreeGrafter"/>
</dbReference>
<comment type="caution">
    <text evidence="5">The sequence shown here is derived from an EMBL/GenBank/DDBJ whole genome shotgun (WGS) entry which is preliminary data.</text>
</comment>
<name>A0A6I2L1U8_9BURK</name>
<feature type="transmembrane region" description="Helical" evidence="3">
    <location>
        <begin position="102"/>
        <end position="124"/>
    </location>
</feature>
<accession>A0A6I2L1U8</accession>
<dbReference type="InterPro" id="IPR000160">
    <property type="entry name" value="GGDEF_dom"/>
</dbReference>
<dbReference type="GO" id="GO:0005886">
    <property type="term" value="C:plasma membrane"/>
    <property type="evidence" value="ECO:0007669"/>
    <property type="project" value="TreeGrafter"/>
</dbReference>
<gene>
    <name evidence="5" type="ORF">GJ699_10960</name>
</gene>
<dbReference type="FunFam" id="3.30.70.270:FF:000001">
    <property type="entry name" value="Diguanylate cyclase domain protein"/>
    <property type="match status" value="1"/>
</dbReference>
<dbReference type="CDD" id="cd01949">
    <property type="entry name" value="GGDEF"/>
    <property type="match status" value="1"/>
</dbReference>
<evidence type="ECO:0000256" key="2">
    <source>
        <dbReference type="ARBA" id="ARBA00034247"/>
    </source>
</evidence>
<dbReference type="SMART" id="SM00267">
    <property type="entry name" value="GGDEF"/>
    <property type="match status" value="1"/>
</dbReference>
<dbReference type="NCBIfam" id="TIGR00254">
    <property type="entry name" value="GGDEF"/>
    <property type="match status" value="1"/>
</dbReference>
<evidence type="ECO:0000256" key="1">
    <source>
        <dbReference type="ARBA" id="ARBA00012528"/>
    </source>
</evidence>
<organism evidence="5 6">
    <name type="scientific">Duganella guangzhouensis</name>
    <dbReference type="NCBI Taxonomy" id="2666084"/>
    <lineage>
        <taxon>Bacteria</taxon>
        <taxon>Pseudomonadati</taxon>
        <taxon>Pseudomonadota</taxon>
        <taxon>Betaproteobacteria</taxon>
        <taxon>Burkholderiales</taxon>
        <taxon>Oxalobacteraceae</taxon>
        <taxon>Telluria group</taxon>
        <taxon>Duganella</taxon>
    </lineage>
</organism>
<dbReference type="EC" id="2.7.7.65" evidence="1"/>
<dbReference type="Proteomes" id="UP000433309">
    <property type="component" value="Unassembled WGS sequence"/>
</dbReference>
<dbReference type="Gene3D" id="3.30.70.270">
    <property type="match status" value="1"/>
</dbReference>
<sequence>MSFLKKQLLSDEERAVYRIRRLTLRFAPQLESQFKKYYEVILLPRIRWAFGVAIMVMLAYAVLDHFMIPDLIRREVLLLRLAIILALALGLAVSFIRAARPYMQTIATLVAALNGLCVIGILFVGSINNTPLSYEGIILTVFYFYCTGALRMYMAAACGWFVCICYPLAEMVAGMPPKVLLMRTIFLATANVIGTAGAYFMEYAARQSYALSHQLHEMASRDFLTNLLNRRAFSDKVEILWRQSCRSQQMLAIAMIDVDFFKRYNDSYGHVAGDEVLKSVASVIRQHTRRPMDLAARYGGEEFIGVWHDLAPEAAARIIEEIHAGIQALAIPHAQSEAAGIVSLSVGMVTLMPHQGQKFENVLQLADAALYQAKDNGRNGSVIRAM</sequence>
<dbReference type="EMBL" id="WKJK01000005">
    <property type="protein sequence ID" value="MRW90506.1"/>
    <property type="molecule type" value="Genomic_DNA"/>
</dbReference>